<evidence type="ECO:0000256" key="1">
    <source>
        <dbReference type="SAM" id="SignalP"/>
    </source>
</evidence>
<protein>
    <submittedName>
        <fullName evidence="3">Uncharacterized protein</fullName>
    </submittedName>
</protein>
<reference evidence="3" key="2">
    <citation type="submission" date="2023-11" db="UniProtKB">
        <authorList>
            <consortium name="WormBaseParasite"/>
        </authorList>
    </citation>
    <scope>IDENTIFICATION</scope>
</reference>
<reference evidence="2" key="1">
    <citation type="submission" date="2022-06" db="EMBL/GenBank/DDBJ databases">
        <authorList>
            <person name="Berger JAMES D."/>
            <person name="Berger JAMES D."/>
        </authorList>
    </citation>
    <scope>NUCLEOTIDE SEQUENCE [LARGE SCALE GENOMIC DNA]</scope>
</reference>
<evidence type="ECO:0000313" key="2">
    <source>
        <dbReference type="Proteomes" id="UP000050792"/>
    </source>
</evidence>
<name>A0AA85FRI6_9TREM</name>
<dbReference type="Proteomes" id="UP000050792">
    <property type="component" value="Unassembled WGS sequence"/>
</dbReference>
<organism evidence="2 3">
    <name type="scientific">Schistosoma rodhaini</name>
    <dbReference type="NCBI Taxonomy" id="6188"/>
    <lineage>
        <taxon>Eukaryota</taxon>
        <taxon>Metazoa</taxon>
        <taxon>Spiralia</taxon>
        <taxon>Lophotrochozoa</taxon>
        <taxon>Platyhelminthes</taxon>
        <taxon>Trematoda</taxon>
        <taxon>Digenea</taxon>
        <taxon>Strigeidida</taxon>
        <taxon>Schistosomatoidea</taxon>
        <taxon>Schistosomatidae</taxon>
        <taxon>Schistosoma</taxon>
    </lineage>
</organism>
<sequence length="115" mass="13174">MISQLVIVKVAVVLLWTFNIMKVEAYTYLAPIKFDDSGEMYIDLGNLNVSLSSDFQLTISDGDCTKTLSLKPPTDEEKLSKHGYRPGSSLCQSWFLRGRRHMKKRTQSLWPDLLF</sequence>
<evidence type="ECO:0000313" key="3">
    <source>
        <dbReference type="WBParaSite" id="SRDH1_58380.2"/>
    </source>
</evidence>
<accession>A0AA85FRI6</accession>
<dbReference type="WBParaSite" id="SRDH1_58380.2">
    <property type="protein sequence ID" value="SRDH1_58380.2"/>
    <property type="gene ID" value="SRDH1_58380"/>
</dbReference>
<feature type="chain" id="PRO_5041723929" evidence="1">
    <location>
        <begin position="26"/>
        <end position="115"/>
    </location>
</feature>
<feature type="signal peptide" evidence="1">
    <location>
        <begin position="1"/>
        <end position="25"/>
    </location>
</feature>
<keyword evidence="1" id="KW-0732">Signal</keyword>
<proteinExistence type="predicted"/>
<dbReference type="AlphaFoldDB" id="A0AA85FRI6"/>
<keyword evidence="2" id="KW-1185">Reference proteome</keyword>